<proteinExistence type="predicted"/>
<keyword evidence="3 6" id="KW-0812">Transmembrane</keyword>
<organism evidence="8 9">
    <name type="scientific">Streptomyces lunalinharesii</name>
    <dbReference type="NCBI Taxonomy" id="333384"/>
    <lineage>
        <taxon>Bacteria</taxon>
        <taxon>Bacillati</taxon>
        <taxon>Actinomycetota</taxon>
        <taxon>Actinomycetes</taxon>
        <taxon>Kitasatosporales</taxon>
        <taxon>Streptomycetaceae</taxon>
        <taxon>Streptomyces</taxon>
    </lineage>
</organism>
<feature type="transmembrane region" description="Helical" evidence="6">
    <location>
        <begin position="248"/>
        <end position="281"/>
    </location>
</feature>
<evidence type="ECO:0000259" key="7">
    <source>
        <dbReference type="Pfam" id="PF00482"/>
    </source>
</evidence>
<evidence type="ECO:0000256" key="6">
    <source>
        <dbReference type="SAM" id="Phobius"/>
    </source>
</evidence>
<feature type="transmembrane region" description="Helical" evidence="6">
    <location>
        <begin position="93"/>
        <end position="117"/>
    </location>
</feature>
<gene>
    <name evidence="8" type="ORF">GCM10009864_55610</name>
</gene>
<protein>
    <recommendedName>
        <fullName evidence="7">Type II secretion system protein GspF domain-containing protein</fullName>
    </recommendedName>
</protein>
<evidence type="ECO:0000256" key="5">
    <source>
        <dbReference type="ARBA" id="ARBA00023136"/>
    </source>
</evidence>
<evidence type="ECO:0000256" key="4">
    <source>
        <dbReference type="ARBA" id="ARBA00022989"/>
    </source>
</evidence>
<dbReference type="PANTHER" id="PTHR35007">
    <property type="entry name" value="INTEGRAL MEMBRANE PROTEIN-RELATED"/>
    <property type="match status" value="1"/>
</dbReference>
<keyword evidence="9" id="KW-1185">Reference proteome</keyword>
<keyword evidence="5 6" id="KW-0472">Membrane</keyword>
<reference evidence="8 9" key="1">
    <citation type="journal article" date="2019" name="Int. J. Syst. Evol. Microbiol.">
        <title>The Global Catalogue of Microorganisms (GCM) 10K type strain sequencing project: providing services to taxonomists for standard genome sequencing and annotation.</title>
        <authorList>
            <consortium name="The Broad Institute Genomics Platform"/>
            <consortium name="The Broad Institute Genome Sequencing Center for Infectious Disease"/>
            <person name="Wu L."/>
            <person name="Ma J."/>
        </authorList>
    </citation>
    <scope>NUCLEOTIDE SEQUENCE [LARGE SCALE GENOMIC DNA]</scope>
    <source>
        <strain evidence="8 9">JCM 16374</strain>
    </source>
</reference>
<evidence type="ECO:0000256" key="1">
    <source>
        <dbReference type="ARBA" id="ARBA00004651"/>
    </source>
</evidence>
<accession>A0ABN3SH52</accession>
<dbReference type="EMBL" id="BAAARK010000021">
    <property type="protein sequence ID" value="GAA2676979.1"/>
    <property type="molecule type" value="Genomic_DNA"/>
</dbReference>
<keyword evidence="2" id="KW-1003">Cell membrane</keyword>
<feature type="domain" description="Type II secretion system protein GspF" evidence="7">
    <location>
        <begin position="147"/>
        <end position="269"/>
    </location>
</feature>
<name>A0ABN3SH52_9ACTN</name>
<dbReference type="Proteomes" id="UP001500994">
    <property type="component" value="Unassembled WGS sequence"/>
</dbReference>
<evidence type="ECO:0000256" key="3">
    <source>
        <dbReference type="ARBA" id="ARBA00022692"/>
    </source>
</evidence>
<dbReference type="Pfam" id="PF00482">
    <property type="entry name" value="T2SSF"/>
    <property type="match status" value="1"/>
</dbReference>
<dbReference type="InterPro" id="IPR018076">
    <property type="entry name" value="T2SS_GspF_dom"/>
</dbReference>
<evidence type="ECO:0000256" key="2">
    <source>
        <dbReference type="ARBA" id="ARBA00022475"/>
    </source>
</evidence>
<comment type="subcellular location">
    <subcellularLocation>
        <location evidence="1">Cell membrane</location>
        <topology evidence="1">Multi-pass membrane protein</topology>
    </subcellularLocation>
</comment>
<evidence type="ECO:0000313" key="9">
    <source>
        <dbReference type="Proteomes" id="UP001500994"/>
    </source>
</evidence>
<evidence type="ECO:0000313" key="8">
    <source>
        <dbReference type="EMBL" id="GAA2676979.1"/>
    </source>
</evidence>
<sequence>MVSPEVVHRVGMTVLVVATVLCTGALARLVRAERAVRRRVPLVLEGVVRGPYGGQESGSARPWWDVRGRWRRRPAVREDGPRDGRLREWGGPLGAAGGVAVLLGGVTGVLLGLAVGWGAHRWLRRQRAAAAARAATARVAAELAPAADLLAACLAAGAGPREAAEAVGRSLDGMVAERLRHIAAELRLGGEPAAVWPRLAELPGAEALARCLERAGTSGAPAVEPASRIAAELRAEWGRAAAARARRAGVLVTLPLSGCFLPAFLVLGVAPVLIGLAGGLLGGDGVG</sequence>
<dbReference type="PANTHER" id="PTHR35007:SF3">
    <property type="entry name" value="POSSIBLE CONSERVED ALANINE RICH MEMBRANE PROTEIN"/>
    <property type="match status" value="1"/>
</dbReference>
<keyword evidence="4 6" id="KW-1133">Transmembrane helix</keyword>
<comment type="caution">
    <text evidence="8">The sequence shown here is derived from an EMBL/GenBank/DDBJ whole genome shotgun (WGS) entry which is preliminary data.</text>
</comment>